<keyword evidence="8" id="KW-1185">Reference proteome</keyword>
<dbReference type="PANTHER" id="PTHR12302:SF3">
    <property type="entry name" value="SERINE_THREONINE-PROTEIN KINASE 31"/>
    <property type="match status" value="1"/>
</dbReference>
<accession>A0ABU8HD39</accession>
<proteinExistence type="predicted"/>
<sequence>MKKYKIPLQIFAILLLLSSLTITPLAWIGFTVVLIGVYQSLQNRVGNGTYKYPRIFIITGFLFSSIMAITFVQADEETEKAEERVDKEKEVASEETTVEDKEQQDLIKLYGLEEVTVSQVVDGDTVELNDGRIVRLVGVNTPESTIRTEEYGKEASKYTQDKLTGKKVWMQRDVSEKDSYHRLLRIIWLDIPTDDMDEDEIRKKMFNADLVINGYAEPSTYQPDVKYSDWFVKLAREARNKETGLWAFGKNGTTKGDLDTEVDE</sequence>
<keyword evidence="2" id="KW-0255">Endonuclease</keyword>
<comment type="caution">
    <text evidence="7">The sequence shown here is derived from an EMBL/GenBank/DDBJ whole genome shotgun (WGS) entry which is preliminary data.</text>
</comment>
<keyword evidence="1" id="KW-0540">Nuclease</keyword>
<dbReference type="Proteomes" id="UP001312865">
    <property type="component" value="Unassembled WGS sequence"/>
</dbReference>
<dbReference type="PANTHER" id="PTHR12302">
    <property type="entry name" value="EBNA2 BINDING PROTEIN P100"/>
    <property type="match status" value="1"/>
</dbReference>
<feature type="transmembrane region" description="Helical" evidence="5">
    <location>
        <begin position="55"/>
        <end position="74"/>
    </location>
</feature>
<feature type="transmembrane region" description="Helical" evidence="5">
    <location>
        <begin position="12"/>
        <end position="35"/>
    </location>
</feature>
<keyword evidence="5" id="KW-0812">Transmembrane</keyword>
<dbReference type="InterPro" id="IPR016071">
    <property type="entry name" value="Staphylococal_nuclease_OB-fold"/>
</dbReference>
<evidence type="ECO:0000313" key="8">
    <source>
        <dbReference type="Proteomes" id="UP001312865"/>
    </source>
</evidence>
<keyword evidence="3" id="KW-0378">Hydrolase</keyword>
<dbReference type="InterPro" id="IPR035437">
    <property type="entry name" value="SNase_OB-fold_sf"/>
</dbReference>
<evidence type="ECO:0000259" key="6">
    <source>
        <dbReference type="PROSITE" id="PS50830"/>
    </source>
</evidence>
<dbReference type="RefSeq" id="WP_336586548.1">
    <property type="nucleotide sequence ID" value="NZ_JBBAXC010000006.1"/>
</dbReference>
<dbReference type="Pfam" id="PF00565">
    <property type="entry name" value="SNase"/>
    <property type="match status" value="1"/>
</dbReference>
<name>A0ABU8HD39_9BACI</name>
<evidence type="ECO:0000256" key="1">
    <source>
        <dbReference type="ARBA" id="ARBA00022722"/>
    </source>
</evidence>
<evidence type="ECO:0000313" key="7">
    <source>
        <dbReference type="EMBL" id="MEI5907109.1"/>
    </source>
</evidence>
<keyword evidence="5" id="KW-1133">Transmembrane helix</keyword>
<dbReference type="PROSITE" id="PS50830">
    <property type="entry name" value="TNASE_3"/>
    <property type="match status" value="1"/>
</dbReference>
<evidence type="ECO:0000256" key="3">
    <source>
        <dbReference type="ARBA" id="ARBA00022801"/>
    </source>
</evidence>
<keyword evidence="4" id="KW-0175">Coiled coil</keyword>
<keyword evidence="5" id="KW-0472">Membrane</keyword>
<dbReference type="EMBL" id="JBBAXC010000006">
    <property type="protein sequence ID" value="MEI5907109.1"/>
    <property type="molecule type" value="Genomic_DNA"/>
</dbReference>
<reference evidence="7 8" key="1">
    <citation type="journal article" date="2018" name="J. Microbiol.">
        <title>Bacillus spongiae sp. nov., isolated from sponge of Jeju Island.</title>
        <authorList>
            <person name="Lee G.E."/>
            <person name="Im W.T."/>
            <person name="Park J.S."/>
        </authorList>
    </citation>
    <scope>NUCLEOTIDE SEQUENCE [LARGE SCALE GENOMIC DNA]</scope>
    <source>
        <strain evidence="7 8">135PIL107-10</strain>
    </source>
</reference>
<evidence type="ECO:0000256" key="4">
    <source>
        <dbReference type="SAM" id="Coils"/>
    </source>
</evidence>
<evidence type="ECO:0000256" key="5">
    <source>
        <dbReference type="SAM" id="Phobius"/>
    </source>
</evidence>
<feature type="domain" description="TNase-like" evidence="6">
    <location>
        <begin position="111"/>
        <end position="248"/>
    </location>
</feature>
<dbReference type="SMART" id="SM00318">
    <property type="entry name" value="SNc"/>
    <property type="match status" value="1"/>
</dbReference>
<evidence type="ECO:0000256" key="2">
    <source>
        <dbReference type="ARBA" id="ARBA00022759"/>
    </source>
</evidence>
<protein>
    <submittedName>
        <fullName evidence="7">Thermonuclease family protein</fullName>
    </submittedName>
</protein>
<gene>
    <name evidence="7" type="ORF">WAK64_08570</name>
</gene>
<dbReference type="Gene3D" id="2.40.50.90">
    <property type="match status" value="1"/>
</dbReference>
<feature type="coiled-coil region" evidence="4">
    <location>
        <begin position="71"/>
        <end position="104"/>
    </location>
</feature>
<dbReference type="SUPFAM" id="SSF50199">
    <property type="entry name" value="Staphylococcal nuclease"/>
    <property type="match status" value="1"/>
</dbReference>
<organism evidence="7 8">
    <name type="scientific">Bacillus spongiae</name>
    <dbReference type="NCBI Taxonomy" id="2683610"/>
    <lineage>
        <taxon>Bacteria</taxon>
        <taxon>Bacillati</taxon>
        <taxon>Bacillota</taxon>
        <taxon>Bacilli</taxon>
        <taxon>Bacillales</taxon>
        <taxon>Bacillaceae</taxon>
        <taxon>Bacillus</taxon>
    </lineage>
</organism>